<dbReference type="PANTHER" id="PTHR33930">
    <property type="entry name" value="ALKYL HYDROPEROXIDE REDUCTASE AHPD"/>
    <property type="match status" value="1"/>
</dbReference>
<organism evidence="2 3">
    <name type="scientific">Carboxydothermus ferrireducens DSM 11255</name>
    <dbReference type="NCBI Taxonomy" id="1119529"/>
    <lineage>
        <taxon>Bacteria</taxon>
        <taxon>Bacillati</taxon>
        <taxon>Bacillota</taxon>
        <taxon>Clostridia</taxon>
        <taxon>Thermoanaerobacterales</taxon>
        <taxon>Thermoanaerobacteraceae</taxon>
        <taxon>Carboxydothermus</taxon>
    </lineage>
</organism>
<evidence type="ECO:0000259" key="1">
    <source>
        <dbReference type="Pfam" id="PF02627"/>
    </source>
</evidence>
<evidence type="ECO:0000313" key="3">
    <source>
        <dbReference type="Proteomes" id="UP000604066"/>
    </source>
</evidence>
<dbReference type="Proteomes" id="UP000604066">
    <property type="component" value="Unassembled WGS sequence"/>
</dbReference>
<dbReference type="Pfam" id="PF02627">
    <property type="entry name" value="CMD"/>
    <property type="match status" value="1"/>
</dbReference>
<keyword evidence="3" id="KW-1185">Reference proteome</keyword>
<dbReference type="Gene3D" id="1.20.1290.10">
    <property type="entry name" value="AhpD-like"/>
    <property type="match status" value="1"/>
</dbReference>
<feature type="domain" description="Carboxymuconolactone decarboxylase-like" evidence="1">
    <location>
        <begin position="40"/>
        <end position="110"/>
    </location>
</feature>
<proteinExistence type="predicted"/>
<dbReference type="RefSeq" id="WP_028052744.1">
    <property type="nucleotide sequence ID" value="NZ_ATYG01000029.1"/>
</dbReference>
<gene>
    <name evidence="2" type="ORF">HDG70_000703</name>
</gene>
<evidence type="ECO:0000313" key="2">
    <source>
        <dbReference type="EMBL" id="NYE56997.1"/>
    </source>
</evidence>
<reference evidence="2 3" key="1">
    <citation type="submission" date="2020-07" db="EMBL/GenBank/DDBJ databases">
        <title>Genomic Encyclopedia of Type Strains, Phase III (KMG-III): the genomes of soil and plant-associated and newly described type strains.</title>
        <authorList>
            <person name="Whitman W."/>
        </authorList>
    </citation>
    <scope>NUCLEOTIDE SEQUENCE [LARGE SCALE GENOMIC DNA]</scope>
    <source>
        <strain evidence="2 3">DSM 11255</strain>
    </source>
</reference>
<dbReference type="PANTHER" id="PTHR33930:SF2">
    <property type="entry name" value="BLR3452 PROTEIN"/>
    <property type="match status" value="1"/>
</dbReference>
<dbReference type="EMBL" id="JACCBS010000001">
    <property type="protein sequence ID" value="NYE56997.1"/>
    <property type="molecule type" value="Genomic_DNA"/>
</dbReference>
<dbReference type="InterPro" id="IPR029032">
    <property type="entry name" value="AhpD-like"/>
</dbReference>
<comment type="caution">
    <text evidence="2">The sequence shown here is derived from an EMBL/GenBank/DDBJ whole genome shotgun (WGS) entry which is preliminary data.</text>
</comment>
<name>A0ABX2RAX0_9THEO</name>
<protein>
    <submittedName>
        <fullName evidence="2">AhpD family alkylhydroperoxidase</fullName>
    </submittedName>
</protein>
<sequence length="117" mass="12912">MDFQTIMENIKKETGEVPKPLKLLGELNPDLVVEHITAKKKLMAKESLPAKYKSLILLAAAIALDSQACILNNVKEARKNGATLEEIAEVYSLARFAKSSTTVSNFAPALEWLLENK</sequence>
<dbReference type="InterPro" id="IPR003779">
    <property type="entry name" value="CMD-like"/>
</dbReference>
<dbReference type="SUPFAM" id="SSF69118">
    <property type="entry name" value="AhpD-like"/>
    <property type="match status" value="1"/>
</dbReference>
<accession>A0ABX2RAX0</accession>